<accession>A0A543P1V5</accession>
<proteinExistence type="predicted"/>
<gene>
    <name evidence="2" type="ORF">FHU33_4728</name>
</gene>
<organism evidence="2 3">
    <name type="scientific">Blastococcus colisei</name>
    <dbReference type="NCBI Taxonomy" id="1564162"/>
    <lineage>
        <taxon>Bacteria</taxon>
        <taxon>Bacillati</taxon>
        <taxon>Actinomycetota</taxon>
        <taxon>Actinomycetes</taxon>
        <taxon>Geodermatophilales</taxon>
        <taxon>Geodermatophilaceae</taxon>
        <taxon>Blastococcus</taxon>
    </lineage>
</organism>
<keyword evidence="1" id="KW-1133">Transmembrane helix</keyword>
<dbReference type="PANTHER" id="PTHR38457">
    <property type="entry name" value="REGULATOR ABRB-RELATED"/>
    <property type="match status" value="1"/>
</dbReference>
<feature type="transmembrane region" description="Helical" evidence="1">
    <location>
        <begin position="160"/>
        <end position="179"/>
    </location>
</feature>
<dbReference type="Proteomes" id="UP000319865">
    <property type="component" value="Unassembled WGS sequence"/>
</dbReference>
<keyword evidence="3" id="KW-1185">Reference proteome</keyword>
<dbReference type="GO" id="GO:0010468">
    <property type="term" value="P:regulation of gene expression"/>
    <property type="evidence" value="ECO:0007669"/>
    <property type="project" value="InterPro"/>
</dbReference>
<keyword evidence="1" id="KW-0472">Membrane</keyword>
<dbReference type="NCBIfam" id="TIGR03082">
    <property type="entry name" value="Gneg_AbrB_dup"/>
    <property type="match status" value="1"/>
</dbReference>
<dbReference type="PANTHER" id="PTHR38457:SF1">
    <property type="entry name" value="REGULATOR ABRB-RELATED"/>
    <property type="match status" value="1"/>
</dbReference>
<protein>
    <recommendedName>
        <fullName evidence="4">Ammonia monooxygenase</fullName>
    </recommendedName>
</protein>
<reference evidence="2 3" key="1">
    <citation type="submission" date="2019-06" db="EMBL/GenBank/DDBJ databases">
        <title>Sequencing the genomes of 1000 actinobacteria strains.</title>
        <authorList>
            <person name="Klenk H.-P."/>
        </authorList>
    </citation>
    <scope>NUCLEOTIDE SEQUENCE [LARGE SCALE GENOMIC DNA]</scope>
    <source>
        <strain evidence="2 3">DSM 46837</strain>
    </source>
</reference>
<dbReference type="EMBL" id="VFQE01000002">
    <property type="protein sequence ID" value="TQN38048.1"/>
    <property type="molecule type" value="Genomic_DNA"/>
</dbReference>
<dbReference type="InterPro" id="IPR017516">
    <property type="entry name" value="AbrB_dup"/>
</dbReference>
<dbReference type="Pfam" id="PF05145">
    <property type="entry name" value="AbrB"/>
    <property type="match status" value="1"/>
</dbReference>
<dbReference type="AlphaFoldDB" id="A0A543P1V5"/>
<dbReference type="RefSeq" id="WP_142027935.1">
    <property type="nucleotide sequence ID" value="NZ_VFQE01000002.1"/>
</dbReference>
<name>A0A543P1V5_9ACTN</name>
<comment type="caution">
    <text evidence="2">The sequence shown here is derived from an EMBL/GenBank/DDBJ whole genome shotgun (WGS) entry which is preliminary data.</text>
</comment>
<dbReference type="GO" id="GO:0016020">
    <property type="term" value="C:membrane"/>
    <property type="evidence" value="ECO:0007669"/>
    <property type="project" value="InterPro"/>
</dbReference>
<dbReference type="InterPro" id="IPR007820">
    <property type="entry name" value="AbrB_fam"/>
</dbReference>
<dbReference type="OrthoDB" id="5198621at2"/>
<evidence type="ECO:0000313" key="3">
    <source>
        <dbReference type="Proteomes" id="UP000319865"/>
    </source>
</evidence>
<evidence type="ECO:0008006" key="4">
    <source>
        <dbReference type="Google" id="ProtNLM"/>
    </source>
</evidence>
<evidence type="ECO:0000256" key="1">
    <source>
        <dbReference type="SAM" id="Phobius"/>
    </source>
</evidence>
<evidence type="ECO:0000313" key="2">
    <source>
        <dbReference type="EMBL" id="TQN38048.1"/>
    </source>
</evidence>
<feature type="transmembrane region" description="Helical" evidence="1">
    <location>
        <begin position="96"/>
        <end position="118"/>
    </location>
</feature>
<sequence length="180" mass="18128">MAGRWVRRAGGPARGRSVLRTLVTAVIGTAGGLLGVVSGLPAGALLGSMAFVGVYNVVSDGKAQLIPVVRDGARILTGTTVGSLATAALLASLGAYLPWVLGATLLIIGVGLACGWLFTRLTGIDRATAMLAYSPGGLPEMSALAEEMGARTEVVVGIQVVRKLTALSAVITVIAVFGLS</sequence>
<keyword evidence="1" id="KW-0812">Transmembrane</keyword>
<feature type="transmembrane region" description="Helical" evidence="1">
    <location>
        <begin position="21"/>
        <end position="46"/>
    </location>
</feature>